<gene>
    <name evidence="2" type="ORF">H4R26_001278</name>
</gene>
<dbReference type="SUPFAM" id="SSF52047">
    <property type="entry name" value="RNI-like"/>
    <property type="match status" value="1"/>
</dbReference>
<sequence length="642" mass="72241">MDLFKIKTAQRLERCKRQDLEGVLRLVADYLVQAGTESDPRLQHDSFVGRLRLLQPLAAVCHTWRRATLPLFYQTAACYIKELPRSNSASRDSSSALTKTSSVPDSTPHHPGYIQRTNLELITSGGHQKFVRRLAIDLVGDVSPDQPIALLAEMGFGRACWPKIKKLRVSHWHGFKPSKPTAYSAESLARFNAYLLHTLPKLTSVKYNSSDDRRFYSEFPLDGLLASTLSRLTEVKITSGLIPDMCSSAFLPRLVSLILRSPIHAGAAHLPRIFAETLEHLHIGFSSTESIWGRFYVADDAQTVHFKQLQSLVLEYSEAIDDKRSISRAQKENRLYSASDSLEPAKTSSLYSYSSDDSGRELCGGDGCRGAQVTCSRARPVFSRLQHLSIRKYPFSIARVLQHFPIDSIPHISIRDIRKGWTSLHAALVTEMTSLRVHISQQFESKREEQQYQMWVNRLFSVSSRLTSLQLQASTTLPLTLPDVTGLTRLVSLSFSMMVDLGTVPNLLSRLSHLRQLAMHVYPRVSSWSTRNLGVLEGGDYDLLAQLPPLSCSLQSLVAYIGQETDGGYARRLTVDDDSDDPLAIERELAWIMARIPSLAVFKTEEWTSRAVRACIDELMVYNSIQPYVKHLSSVELAVWKY</sequence>
<name>A0A9W8EGR6_9FUNG</name>
<protein>
    <submittedName>
        <fullName evidence="2">Uncharacterized protein</fullName>
    </submittedName>
</protein>
<dbReference type="Proteomes" id="UP001150907">
    <property type="component" value="Unassembled WGS sequence"/>
</dbReference>
<organism evidence="2 3">
    <name type="scientific">Coemansia thaxteri</name>
    <dbReference type="NCBI Taxonomy" id="2663907"/>
    <lineage>
        <taxon>Eukaryota</taxon>
        <taxon>Fungi</taxon>
        <taxon>Fungi incertae sedis</taxon>
        <taxon>Zoopagomycota</taxon>
        <taxon>Kickxellomycotina</taxon>
        <taxon>Kickxellomycetes</taxon>
        <taxon>Kickxellales</taxon>
        <taxon>Kickxellaceae</taxon>
        <taxon>Coemansia</taxon>
    </lineage>
</organism>
<dbReference type="AlphaFoldDB" id="A0A9W8EGR6"/>
<comment type="caution">
    <text evidence="2">The sequence shown here is derived from an EMBL/GenBank/DDBJ whole genome shotgun (WGS) entry which is preliminary data.</text>
</comment>
<evidence type="ECO:0000256" key="1">
    <source>
        <dbReference type="SAM" id="MobiDB-lite"/>
    </source>
</evidence>
<evidence type="ECO:0000313" key="2">
    <source>
        <dbReference type="EMBL" id="KAJ2006597.1"/>
    </source>
</evidence>
<feature type="compositionally biased region" description="Low complexity" evidence="1">
    <location>
        <begin position="87"/>
        <end position="96"/>
    </location>
</feature>
<feature type="region of interest" description="Disordered" evidence="1">
    <location>
        <begin position="87"/>
        <end position="112"/>
    </location>
</feature>
<keyword evidence="3" id="KW-1185">Reference proteome</keyword>
<reference evidence="2" key="1">
    <citation type="submission" date="2022-07" db="EMBL/GenBank/DDBJ databases">
        <title>Phylogenomic reconstructions and comparative analyses of Kickxellomycotina fungi.</title>
        <authorList>
            <person name="Reynolds N.K."/>
            <person name="Stajich J.E."/>
            <person name="Barry K."/>
            <person name="Grigoriev I.V."/>
            <person name="Crous P."/>
            <person name="Smith M.E."/>
        </authorList>
    </citation>
    <scope>NUCLEOTIDE SEQUENCE</scope>
    <source>
        <strain evidence="2">IMI 214461</strain>
    </source>
</reference>
<evidence type="ECO:0000313" key="3">
    <source>
        <dbReference type="Proteomes" id="UP001150907"/>
    </source>
</evidence>
<dbReference type="OrthoDB" id="5521370at2759"/>
<dbReference type="EMBL" id="JANBQF010000054">
    <property type="protein sequence ID" value="KAJ2006597.1"/>
    <property type="molecule type" value="Genomic_DNA"/>
</dbReference>
<proteinExistence type="predicted"/>
<accession>A0A9W8EGR6</accession>